<keyword evidence="2" id="KW-1185">Reference proteome</keyword>
<gene>
    <name evidence="1" type="ORF">AKO1_005500</name>
</gene>
<evidence type="ECO:0000313" key="1">
    <source>
        <dbReference type="EMBL" id="KAL0477282.1"/>
    </source>
</evidence>
<sequence length="162" mass="19283">MREPKDKVFSRDMAPGASQEMMMHFSEDLKLKHNIHRNSLIMNNQDILEWVHDGVMKQSQVHRHKIVFHKNLFYTLYVKNRHQSHRLRATVKILPKGASHKAKNEYLFHEKTKIEPNGVYTLTRNVPLNRPVDVYVKLQYNNVILQMSSEYTIEVFVNDYVH</sequence>
<accession>A0AAW2YJ39</accession>
<name>A0AAW2YJ39_9EUKA</name>
<proteinExistence type="predicted"/>
<comment type="caution">
    <text evidence="1">The sequence shown here is derived from an EMBL/GenBank/DDBJ whole genome shotgun (WGS) entry which is preliminary data.</text>
</comment>
<evidence type="ECO:0000313" key="2">
    <source>
        <dbReference type="Proteomes" id="UP001431209"/>
    </source>
</evidence>
<organism evidence="1 2">
    <name type="scientific">Acrasis kona</name>
    <dbReference type="NCBI Taxonomy" id="1008807"/>
    <lineage>
        <taxon>Eukaryota</taxon>
        <taxon>Discoba</taxon>
        <taxon>Heterolobosea</taxon>
        <taxon>Tetramitia</taxon>
        <taxon>Eutetramitia</taxon>
        <taxon>Acrasidae</taxon>
        <taxon>Acrasis</taxon>
    </lineage>
</organism>
<reference evidence="1 2" key="1">
    <citation type="submission" date="2024-03" db="EMBL/GenBank/DDBJ databases">
        <title>The Acrasis kona genome and developmental transcriptomes reveal deep origins of eukaryotic multicellular pathways.</title>
        <authorList>
            <person name="Sheikh S."/>
            <person name="Fu C.-J."/>
            <person name="Brown M.W."/>
            <person name="Baldauf S.L."/>
        </authorList>
    </citation>
    <scope>NUCLEOTIDE SEQUENCE [LARGE SCALE GENOMIC DNA]</scope>
    <source>
        <strain evidence="1 2">ATCC MYA-3509</strain>
    </source>
</reference>
<protein>
    <submittedName>
        <fullName evidence="1">NgoBIR</fullName>
    </submittedName>
</protein>
<dbReference type="AlphaFoldDB" id="A0AAW2YJ39"/>
<dbReference type="Proteomes" id="UP001431209">
    <property type="component" value="Unassembled WGS sequence"/>
</dbReference>
<dbReference type="EMBL" id="JAOPGA020000158">
    <property type="protein sequence ID" value="KAL0477282.1"/>
    <property type="molecule type" value="Genomic_DNA"/>
</dbReference>